<proteinExistence type="predicted"/>
<organism evidence="5">
    <name type="scientific">Edaphobacter paludis</name>
    <dbReference type="NCBI Taxonomy" id="3035702"/>
    <lineage>
        <taxon>Bacteria</taxon>
        <taxon>Pseudomonadati</taxon>
        <taxon>Acidobacteriota</taxon>
        <taxon>Terriglobia</taxon>
        <taxon>Terriglobales</taxon>
        <taxon>Acidobacteriaceae</taxon>
        <taxon>Edaphobacter</taxon>
    </lineage>
</organism>
<evidence type="ECO:0000313" key="5">
    <source>
        <dbReference type="EMBL" id="XBH10282.1"/>
    </source>
</evidence>
<comment type="subcellular location">
    <subcellularLocation>
        <location evidence="1">Cell outer membrane</location>
    </subcellularLocation>
</comment>
<protein>
    <submittedName>
        <fullName evidence="5">TonB-dependent receptor</fullName>
    </submittedName>
</protein>
<dbReference type="KEGG" id="epl:P4G45_00755"/>
<dbReference type="Gene3D" id="2.40.170.20">
    <property type="entry name" value="TonB-dependent receptor, beta-barrel domain"/>
    <property type="match status" value="1"/>
</dbReference>
<dbReference type="InterPro" id="IPR036942">
    <property type="entry name" value="Beta-barrel_TonB_sf"/>
</dbReference>
<name>A0AAU7CX99_9BACT</name>
<gene>
    <name evidence="5" type="ORF">P4G45_00755</name>
</gene>
<dbReference type="AlphaFoldDB" id="A0AAU7CX99"/>
<dbReference type="SUPFAM" id="SSF56935">
    <property type="entry name" value="Porins"/>
    <property type="match status" value="1"/>
</dbReference>
<accession>A0AAU7CX99</accession>
<dbReference type="InterPro" id="IPR057601">
    <property type="entry name" value="Oar-like_b-barrel"/>
</dbReference>
<keyword evidence="2" id="KW-0472">Membrane</keyword>
<evidence type="ECO:0000256" key="3">
    <source>
        <dbReference type="ARBA" id="ARBA00023237"/>
    </source>
</evidence>
<keyword evidence="5" id="KW-0675">Receptor</keyword>
<evidence type="ECO:0000259" key="4">
    <source>
        <dbReference type="Pfam" id="PF25183"/>
    </source>
</evidence>
<dbReference type="InterPro" id="IPR013784">
    <property type="entry name" value="Carb-bd-like_fold"/>
</dbReference>
<dbReference type="Gene3D" id="2.60.40.1120">
    <property type="entry name" value="Carboxypeptidase-like, regulatory domain"/>
    <property type="match status" value="1"/>
</dbReference>
<dbReference type="GO" id="GO:0030246">
    <property type="term" value="F:carbohydrate binding"/>
    <property type="evidence" value="ECO:0007669"/>
    <property type="project" value="InterPro"/>
</dbReference>
<feature type="domain" description="TonB-dependent transporter Oar-like beta-barrel" evidence="4">
    <location>
        <begin position="246"/>
        <end position="1131"/>
    </location>
</feature>
<keyword evidence="3" id="KW-0998">Cell outer membrane</keyword>
<dbReference type="SUPFAM" id="SSF49452">
    <property type="entry name" value="Starch-binding domain-like"/>
    <property type="match status" value="1"/>
</dbReference>
<dbReference type="Pfam" id="PF25183">
    <property type="entry name" value="OMP_b-brl_4"/>
    <property type="match status" value="1"/>
</dbReference>
<evidence type="ECO:0000256" key="2">
    <source>
        <dbReference type="ARBA" id="ARBA00023136"/>
    </source>
</evidence>
<reference evidence="5" key="1">
    <citation type="submission" date="2023-03" db="EMBL/GenBank/DDBJ databases">
        <title>Edaphobacter sp.</title>
        <authorList>
            <person name="Huber K.J."/>
            <person name="Papendorf J."/>
            <person name="Pilke C."/>
            <person name="Bunk B."/>
            <person name="Sproeer C."/>
            <person name="Pester M."/>
        </authorList>
    </citation>
    <scope>NUCLEOTIDE SEQUENCE</scope>
    <source>
        <strain evidence="5">DSM 109919</strain>
    </source>
</reference>
<dbReference type="RefSeq" id="WP_348267788.1">
    <property type="nucleotide sequence ID" value="NZ_CP121194.1"/>
</dbReference>
<sequence length="1138" mass="122005">MNIAGIERLAAPLSIQRLAKNLAVAVVAVLLSSTQVSAQNLTPSVWQGILRNKAGASMAGAVVHLKGKDRKIEAATGGDGHFLLEGVATGSYQLSVEVNDHTVEYARPINISDAAPEVVLTLSDQKSLAVSSLSEQHTATGGEALSSQAVSELPLNKRDFSQLLLLAAGTMTDTNGATNFTQQFAINGQRGVEAVFAMDGADISDPEMGGSTFSNFNVDAVQEIRSSSGWMPAEIGRGAAGFTNIITRSGSSGFHGSVFEFVRNSAFDARNYFDHASAEHPERIPPFRRNEFGFTNGGPIRIPGIYDGRGRTYYFGQYQGFRQVLGTTQVFPVPTAEERMGRDTTAFPGDTLIVPVDPGIAKVLARYPLPNLPTGSYGVHTYATSSKVVTNADQFSIRLDHNLSEKNHLFIRFNLNNLTGPTTNPDQTAIDPSFGIQYIDRQRNVVANFTRTVSPRFTMESSLSITRSTPSFPTPNRTDPGLKFSDGSFEAFNSAAGSVVTSFGNLFQGQQNFTVTTPRHSFKFGGEVRLNRDSSYFGTSPNGEYDFGGGTAYARADISSQSGTHDIHAGDPLPDTLTGLLSGSPFVYTVAVAPSYFSNGEHIGAAAVSRNTGTIYAQDSWKLNDHFVLDYGVRWEIYTPISERAKRTSSFLNVGDAQKFVVNPQPRYKTNLDGWGPRVQLTWRESQQLQFHAGGAVTVIPPNLWQDNYLTGSTPFVVYPRLTAAKGAPVPFGFQITPAQLPRAYTPAGVDIFASGNTKEVAPNTVMDVDRYQKDVAALTPSHVVSPLALGGIDRSFGNGTLYTWTAGLERSYGGLTADLNYVGTAGVKLPRTSFPNAYPGAASGFAPYTQFDSSGNVIGGFGLESIITATAHSTYHALQASLSGTVGHGGPSLQASYTWGKAIDDTSSVSGGLGATGAVAQAYSQDPFDTHPEKGPATFDVGQAFTLSAVQDLHTENWIGLDKVNRKVTAGWQVLGISTITSGSPFTVYSGVQQTGAGSYGADRPDQISKPHLSTARKIREDYFGRGANNASFFSIPINLPGGTGPNKGRFGTLGRNTFRGPAFYNYDFAFIKDTPFGKRKSGAELVNLQFRSEFFNLFNIVTMGLPANTLEGAGFGIISKTAGNSRQIQFSLKLIY</sequence>
<dbReference type="EMBL" id="CP121194">
    <property type="protein sequence ID" value="XBH10282.1"/>
    <property type="molecule type" value="Genomic_DNA"/>
</dbReference>
<evidence type="ECO:0000256" key="1">
    <source>
        <dbReference type="ARBA" id="ARBA00004442"/>
    </source>
</evidence>
<dbReference type="GO" id="GO:0009279">
    <property type="term" value="C:cell outer membrane"/>
    <property type="evidence" value="ECO:0007669"/>
    <property type="project" value="UniProtKB-SubCell"/>
</dbReference>